<protein>
    <submittedName>
        <fullName evidence="1">Uncharacterized protein</fullName>
    </submittedName>
</protein>
<gene>
    <name evidence="1" type="ORF">SAMN05216417_10925</name>
</gene>
<sequence>MNKDMRQMPRILSGKVRWPTPSDGVRSTRIRWGIPTMQIYLHWETSALLQMQKPLLQ</sequence>
<evidence type="ECO:0000313" key="1">
    <source>
        <dbReference type="EMBL" id="SFU59577.1"/>
    </source>
</evidence>
<proteinExistence type="predicted"/>
<dbReference type="EMBL" id="FPBZ01000009">
    <property type="protein sequence ID" value="SFU59577.1"/>
    <property type="molecule type" value="Genomic_DNA"/>
</dbReference>
<dbReference type="AlphaFoldDB" id="A0A1I7HFS8"/>
<name>A0A1I7HFS8_9PROT</name>
<dbReference type="Proteomes" id="UP000182649">
    <property type="component" value="Unassembled WGS sequence"/>
</dbReference>
<reference evidence="1 2" key="1">
    <citation type="submission" date="2016-10" db="EMBL/GenBank/DDBJ databases">
        <authorList>
            <person name="de Groot N.N."/>
        </authorList>
    </citation>
    <scope>NUCLEOTIDE SEQUENCE [LARGE SCALE GENOMIC DNA]</scope>
    <source>
        <strain evidence="1 2">Nl14</strain>
    </source>
</reference>
<accession>A0A1I7HFS8</accession>
<organism evidence="1 2">
    <name type="scientific">Nitrosospira multiformis</name>
    <dbReference type="NCBI Taxonomy" id="1231"/>
    <lineage>
        <taxon>Bacteria</taxon>
        <taxon>Pseudomonadati</taxon>
        <taxon>Pseudomonadota</taxon>
        <taxon>Betaproteobacteria</taxon>
        <taxon>Nitrosomonadales</taxon>
        <taxon>Nitrosomonadaceae</taxon>
        <taxon>Nitrosospira</taxon>
    </lineage>
</organism>
<evidence type="ECO:0000313" key="2">
    <source>
        <dbReference type="Proteomes" id="UP000182649"/>
    </source>
</evidence>